<evidence type="ECO:0000259" key="12">
    <source>
        <dbReference type="Pfam" id="PF16192"/>
    </source>
</evidence>
<comment type="caution">
    <text evidence="13">The sequence shown here is derived from an EMBL/GenBank/DDBJ whole genome shotgun (WGS) entry which is preliminary data.</text>
</comment>
<protein>
    <recommendedName>
        <fullName evidence="9 10">Polyprenol-phosphate-mannose--protein mannosyltransferase</fullName>
        <ecNumber evidence="10">2.4.1.-</ecNumber>
    </recommendedName>
</protein>
<comment type="pathway">
    <text evidence="2 10">Protein modification; protein glycosylation.</text>
</comment>
<dbReference type="InterPro" id="IPR027005">
    <property type="entry name" value="PMT-like"/>
</dbReference>
<feature type="domain" description="ArnT-like N-terminal" evidence="11">
    <location>
        <begin position="78"/>
        <end position="233"/>
    </location>
</feature>
<organism evidence="13 14">
    <name type="scientific">Sphingomonas jinjuensis</name>
    <dbReference type="NCBI Taxonomy" id="535907"/>
    <lineage>
        <taxon>Bacteria</taxon>
        <taxon>Pseudomonadati</taxon>
        <taxon>Pseudomonadota</taxon>
        <taxon>Alphaproteobacteria</taxon>
        <taxon>Sphingomonadales</taxon>
        <taxon>Sphingomonadaceae</taxon>
        <taxon>Sphingomonas</taxon>
    </lineage>
</organism>
<feature type="domain" description="Protein O-mannosyl-transferase C-terminal four TM" evidence="12">
    <location>
        <begin position="243"/>
        <end position="413"/>
    </location>
</feature>
<keyword evidence="7 10" id="KW-1133">Transmembrane helix</keyword>
<evidence type="ECO:0000256" key="7">
    <source>
        <dbReference type="ARBA" id="ARBA00022989"/>
    </source>
</evidence>
<dbReference type="InterPro" id="IPR003342">
    <property type="entry name" value="ArnT-like_N"/>
</dbReference>
<dbReference type="Pfam" id="PF02366">
    <property type="entry name" value="PMT"/>
    <property type="match status" value="1"/>
</dbReference>
<evidence type="ECO:0000256" key="8">
    <source>
        <dbReference type="ARBA" id="ARBA00023136"/>
    </source>
</evidence>
<dbReference type="UniPathway" id="UPA00378"/>
<feature type="transmembrane region" description="Helical" evidence="10">
    <location>
        <begin position="298"/>
        <end position="315"/>
    </location>
</feature>
<dbReference type="GO" id="GO:0005886">
    <property type="term" value="C:plasma membrane"/>
    <property type="evidence" value="ECO:0007669"/>
    <property type="project" value="UniProtKB-SubCell"/>
</dbReference>
<name>A0A840FKX1_9SPHN</name>
<accession>A0A840FKX1</accession>
<comment type="subcellular location">
    <subcellularLocation>
        <location evidence="10">Cell membrane</location>
    </subcellularLocation>
    <subcellularLocation>
        <location evidence="1">Endomembrane system</location>
        <topology evidence="1">Multi-pass membrane protein</topology>
    </subcellularLocation>
</comment>
<feature type="transmembrane region" description="Helical" evidence="10">
    <location>
        <begin position="136"/>
        <end position="153"/>
    </location>
</feature>
<feature type="transmembrane region" description="Helical" evidence="10">
    <location>
        <begin position="12"/>
        <end position="31"/>
    </location>
</feature>
<evidence type="ECO:0000256" key="10">
    <source>
        <dbReference type="RuleBase" id="RU367007"/>
    </source>
</evidence>
<feature type="transmembrane region" description="Helical" evidence="10">
    <location>
        <begin position="378"/>
        <end position="398"/>
    </location>
</feature>
<evidence type="ECO:0000256" key="1">
    <source>
        <dbReference type="ARBA" id="ARBA00004127"/>
    </source>
</evidence>
<keyword evidence="10" id="KW-1003">Cell membrane</keyword>
<dbReference type="Pfam" id="PF16192">
    <property type="entry name" value="PMT_4TMC"/>
    <property type="match status" value="1"/>
</dbReference>
<evidence type="ECO:0000313" key="13">
    <source>
        <dbReference type="EMBL" id="MBB4154568.1"/>
    </source>
</evidence>
<dbReference type="PANTHER" id="PTHR10050">
    <property type="entry name" value="DOLICHYL-PHOSPHATE-MANNOSE--PROTEIN MANNOSYLTRANSFERASE"/>
    <property type="match status" value="1"/>
</dbReference>
<dbReference type="EC" id="2.4.1.-" evidence="10"/>
<evidence type="ECO:0000259" key="11">
    <source>
        <dbReference type="Pfam" id="PF02366"/>
    </source>
</evidence>
<feature type="transmembrane region" description="Helical" evidence="10">
    <location>
        <begin position="206"/>
        <end position="234"/>
    </location>
</feature>
<keyword evidence="4 10" id="KW-0328">Glycosyltransferase</keyword>
<feature type="transmembrane region" description="Helical" evidence="10">
    <location>
        <begin position="88"/>
        <end position="106"/>
    </location>
</feature>
<feature type="transmembrane region" description="Helical" evidence="10">
    <location>
        <begin position="345"/>
        <end position="366"/>
    </location>
</feature>
<feature type="transmembrane region" description="Helical" evidence="10">
    <location>
        <begin position="165"/>
        <end position="194"/>
    </location>
</feature>
<evidence type="ECO:0000256" key="4">
    <source>
        <dbReference type="ARBA" id="ARBA00022676"/>
    </source>
</evidence>
<sequence>MNRRLAPLSRPINAATAFGAASLALFGFRIATPSTLVFDEVHYVPAARTMLALERAVNTEHPLLGKAIIAAGIALFGDNALGWRFFSALAGSVVVVGVFAAIWLMLGRMRPAVVAALLTMLNFTVFVQARIAMLDGFMAAFVVAALACFAWSARGSGAQVWRRWLAGSILLGLATACKWAAAPYVAFAGIGYLALKWQRPARWPGLSPLVALSILGIASILAYALTFAPAFFYVRDPLTLAALVPFQARMYAEQTQILPAHTYQSSWWTWPLDLRPIWYLYEPVDGAQRGILLLGNPAIMWGGLVAVAACVAGWLRTRAAAFALAAGLWIAGFAVWAAIPKSLGFYYYYYLPSIWLSTALAVAFDWGRDRFRYWDEAFVLLAAVLFVHFYPILAATPLSGPGAFRKWMWLKGWP</sequence>
<comment type="similarity">
    <text evidence="3 10">Belongs to the glycosyltransferase 39 family.</text>
</comment>
<reference evidence="13 14" key="1">
    <citation type="submission" date="2020-08" db="EMBL/GenBank/DDBJ databases">
        <title>Genomic Encyclopedia of Type Strains, Phase IV (KMG-IV): sequencing the most valuable type-strain genomes for metagenomic binning, comparative biology and taxonomic classification.</title>
        <authorList>
            <person name="Goeker M."/>
        </authorList>
    </citation>
    <scope>NUCLEOTIDE SEQUENCE [LARGE SCALE GENOMIC DNA]</scope>
    <source>
        <strain evidence="13 14">YC6723</strain>
    </source>
</reference>
<comment type="function">
    <text evidence="10">Protein O-mannosyltransferase that catalyzes the transfer of a single mannose residue from a polyprenol phospho-mannosyl lipidic donor to the hydroxyl group of selected serine and threonine residues in acceptor proteins.</text>
</comment>
<dbReference type="GO" id="GO:0004169">
    <property type="term" value="F:dolichyl-phosphate-mannose-protein mannosyltransferase activity"/>
    <property type="evidence" value="ECO:0007669"/>
    <property type="project" value="UniProtKB-UniRule"/>
</dbReference>
<dbReference type="GO" id="GO:0012505">
    <property type="term" value="C:endomembrane system"/>
    <property type="evidence" value="ECO:0007669"/>
    <property type="project" value="UniProtKB-SubCell"/>
</dbReference>
<dbReference type="PANTHER" id="PTHR10050:SF46">
    <property type="entry name" value="PROTEIN O-MANNOSYL-TRANSFERASE 2"/>
    <property type="match status" value="1"/>
</dbReference>
<evidence type="ECO:0000256" key="3">
    <source>
        <dbReference type="ARBA" id="ARBA00007222"/>
    </source>
</evidence>
<evidence type="ECO:0000313" key="14">
    <source>
        <dbReference type="Proteomes" id="UP000529795"/>
    </source>
</evidence>
<dbReference type="RefSeq" id="WP_343051043.1">
    <property type="nucleotide sequence ID" value="NZ_JACIEV010000007.1"/>
</dbReference>
<keyword evidence="8 10" id="KW-0472">Membrane</keyword>
<keyword evidence="14" id="KW-1185">Reference proteome</keyword>
<dbReference type="Proteomes" id="UP000529795">
    <property type="component" value="Unassembled WGS sequence"/>
</dbReference>
<evidence type="ECO:0000256" key="5">
    <source>
        <dbReference type="ARBA" id="ARBA00022679"/>
    </source>
</evidence>
<dbReference type="AlphaFoldDB" id="A0A840FKX1"/>
<evidence type="ECO:0000256" key="6">
    <source>
        <dbReference type="ARBA" id="ARBA00022692"/>
    </source>
</evidence>
<proteinExistence type="inferred from homology"/>
<dbReference type="InterPro" id="IPR032421">
    <property type="entry name" value="PMT_4TMC"/>
</dbReference>
<keyword evidence="5 10" id="KW-0808">Transferase</keyword>
<gene>
    <name evidence="13" type="ORF">GGQ80_002484</name>
</gene>
<keyword evidence="6 10" id="KW-0812">Transmembrane</keyword>
<dbReference type="EMBL" id="JACIEV010000007">
    <property type="protein sequence ID" value="MBB4154568.1"/>
    <property type="molecule type" value="Genomic_DNA"/>
</dbReference>
<evidence type="ECO:0000256" key="2">
    <source>
        <dbReference type="ARBA" id="ARBA00004922"/>
    </source>
</evidence>
<feature type="transmembrane region" description="Helical" evidence="10">
    <location>
        <begin position="322"/>
        <end position="339"/>
    </location>
</feature>
<evidence type="ECO:0000256" key="9">
    <source>
        <dbReference type="ARBA" id="ARBA00093617"/>
    </source>
</evidence>